<feature type="transmembrane region" description="Helical" evidence="7">
    <location>
        <begin position="290"/>
        <end position="307"/>
    </location>
</feature>
<evidence type="ECO:0000313" key="11">
    <source>
        <dbReference type="Proteomes" id="UP000886757"/>
    </source>
</evidence>
<evidence type="ECO:0000259" key="9">
    <source>
        <dbReference type="Pfam" id="PF12821"/>
    </source>
</evidence>
<dbReference type="InterPro" id="IPR010619">
    <property type="entry name" value="ThrE-like_N"/>
</dbReference>
<feature type="domain" description="Threonine/serine exporter-like N-terminal" evidence="8">
    <location>
        <begin position="11"/>
        <end position="248"/>
    </location>
</feature>
<dbReference type="Proteomes" id="UP000886757">
    <property type="component" value="Unassembled WGS sequence"/>
</dbReference>
<evidence type="ECO:0000256" key="4">
    <source>
        <dbReference type="ARBA" id="ARBA00022989"/>
    </source>
</evidence>
<proteinExistence type="inferred from homology"/>
<feature type="transmembrane region" description="Helical" evidence="7">
    <location>
        <begin position="313"/>
        <end position="332"/>
    </location>
</feature>
<reference evidence="10" key="1">
    <citation type="submission" date="2020-10" db="EMBL/GenBank/DDBJ databases">
        <authorList>
            <person name="Gilroy R."/>
        </authorList>
    </citation>
    <scope>NUCLEOTIDE SEQUENCE</scope>
    <source>
        <strain evidence="10">ChiSjej4B22-8148</strain>
    </source>
</reference>
<evidence type="ECO:0000256" key="2">
    <source>
        <dbReference type="ARBA" id="ARBA00022475"/>
    </source>
</evidence>
<protein>
    <submittedName>
        <fullName evidence="10">Threonine/serine exporter family protein</fullName>
    </submittedName>
</protein>
<feature type="transmembrane region" description="Helical" evidence="7">
    <location>
        <begin position="141"/>
        <end position="158"/>
    </location>
</feature>
<feature type="domain" description="Threonine/Serine exporter ThrE" evidence="9">
    <location>
        <begin position="270"/>
        <end position="393"/>
    </location>
</feature>
<dbReference type="Pfam" id="PF06738">
    <property type="entry name" value="ThrE"/>
    <property type="match status" value="1"/>
</dbReference>
<evidence type="ECO:0000256" key="5">
    <source>
        <dbReference type="ARBA" id="ARBA00023136"/>
    </source>
</evidence>
<comment type="similarity">
    <text evidence="6">Belongs to the ThrE exporter (TC 2.A.79) family.</text>
</comment>
<evidence type="ECO:0000256" key="7">
    <source>
        <dbReference type="SAM" id="Phobius"/>
    </source>
</evidence>
<evidence type="ECO:0000256" key="6">
    <source>
        <dbReference type="ARBA" id="ARBA00034125"/>
    </source>
</evidence>
<dbReference type="PANTHER" id="PTHR34390:SF2">
    <property type="entry name" value="SUCCINATE TRANSPORTER SUBUNIT YJJP-RELATED"/>
    <property type="match status" value="1"/>
</dbReference>
<feature type="transmembrane region" description="Helical" evidence="7">
    <location>
        <begin position="189"/>
        <end position="210"/>
    </location>
</feature>
<keyword evidence="3 7" id="KW-0812">Transmembrane</keyword>
<feature type="transmembrane region" description="Helical" evidence="7">
    <location>
        <begin position="118"/>
        <end position="135"/>
    </location>
</feature>
<evidence type="ECO:0000256" key="3">
    <source>
        <dbReference type="ARBA" id="ARBA00022692"/>
    </source>
</evidence>
<evidence type="ECO:0000313" key="10">
    <source>
        <dbReference type="EMBL" id="HIR12996.1"/>
    </source>
</evidence>
<name>A0A9D1ABB0_9FIRM</name>
<feature type="transmembrane region" description="Helical" evidence="7">
    <location>
        <begin position="231"/>
        <end position="253"/>
    </location>
</feature>
<keyword evidence="2" id="KW-1003">Cell membrane</keyword>
<feature type="transmembrane region" description="Helical" evidence="7">
    <location>
        <begin position="165"/>
        <end position="183"/>
    </location>
</feature>
<reference evidence="10" key="2">
    <citation type="journal article" date="2021" name="PeerJ">
        <title>Extensive microbial diversity within the chicken gut microbiome revealed by metagenomics and culture.</title>
        <authorList>
            <person name="Gilroy R."/>
            <person name="Ravi A."/>
            <person name="Getino M."/>
            <person name="Pursley I."/>
            <person name="Horton D.L."/>
            <person name="Alikhan N.F."/>
            <person name="Baker D."/>
            <person name="Gharbi K."/>
            <person name="Hall N."/>
            <person name="Watson M."/>
            <person name="Adriaenssens E.M."/>
            <person name="Foster-Nyarko E."/>
            <person name="Jarju S."/>
            <person name="Secka A."/>
            <person name="Antonio M."/>
            <person name="Oren A."/>
            <person name="Chaudhuri R.R."/>
            <person name="La Ragione R."/>
            <person name="Hildebrand F."/>
            <person name="Pallen M.J."/>
        </authorList>
    </citation>
    <scope>NUCLEOTIDE SEQUENCE</scope>
    <source>
        <strain evidence="10">ChiSjej4B22-8148</strain>
    </source>
</reference>
<comment type="subcellular location">
    <subcellularLocation>
        <location evidence="1">Cell membrane</location>
        <topology evidence="1">Multi-pass membrane protein</topology>
    </subcellularLocation>
</comment>
<evidence type="ECO:0000256" key="1">
    <source>
        <dbReference type="ARBA" id="ARBA00004651"/>
    </source>
</evidence>
<dbReference type="GO" id="GO:0022857">
    <property type="term" value="F:transmembrane transporter activity"/>
    <property type="evidence" value="ECO:0007669"/>
    <property type="project" value="InterPro"/>
</dbReference>
<dbReference type="InterPro" id="IPR024528">
    <property type="entry name" value="ThrE_2"/>
</dbReference>
<dbReference type="GO" id="GO:0005886">
    <property type="term" value="C:plasma membrane"/>
    <property type="evidence" value="ECO:0007669"/>
    <property type="project" value="UniProtKB-SubCell"/>
</dbReference>
<feature type="transmembrane region" description="Helical" evidence="7">
    <location>
        <begin position="265"/>
        <end position="283"/>
    </location>
</feature>
<keyword evidence="5 7" id="KW-0472">Membrane</keyword>
<evidence type="ECO:0000259" key="8">
    <source>
        <dbReference type="Pfam" id="PF06738"/>
    </source>
</evidence>
<dbReference type="InterPro" id="IPR050539">
    <property type="entry name" value="ThrE_Dicarb/AminoAcid_Exp"/>
</dbReference>
<feature type="transmembrane region" description="Helical" evidence="7">
    <location>
        <begin position="377"/>
        <end position="400"/>
    </location>
</feature>
<feature type="transmembrane region" description="Helical" evidence="7">
    <location>
        <begin position="339"/>
        <end position="357"/>
    </location>
</feature>
<dbReference type="GO" id="GO:0015744">
    <property type="term" value="P:succinate transport"/>
    <property type="evidence" value="ECO:0007669"/>
    <property type="project" value="TreeGrafter"/>
</dbReference>
<dbReference type="PANTHER" id="PTHR34390">
    <property type="entry name" value="UPF0442 PROTEIN YJJB-RELATED"/>
    <property type="match status" value="1"/>
</dbReference>
<sequence>MDRDNKLLKCILDAGELILKSGGEINRVEDTMTRMCRAYGFLQIEAFAISSFMFLTVTTRDNRILTQTRRVREYDTNLQRVDRMNQLAREVCADPLEPEALEKKIREIQELKVRSHRSMALLYGGIAAVFSVFYGGGAREAAVAGGVGICLYFLLYFLEHLLENGILRYAFCSGAGSLLLCLLRKSGVYFMADAVIMGNIMLLIPGLVFTNSIRDMLNGDTMTGLLRVCESLLRTVAIAAGFIFVMTLFGFSVETQQARAVWVRMILQILTAGAGAVGFAMMFQLGGKRLLLIGCGGAVSWGIFLFMQSWGHTLSGLFFAVLAAAAVGEIAARRLKTPVLVIEVPLLIPLIPGGDLYRMMVSVMREGIQQSMEEIVWLVQEVFLIGAGVILMSALASIFVKGLRRIRNGIEVWER</sequence>
<dbReference type="Pfam" id="PF12821">
    <property type="entry name" value="ThrE_2"/>
    <property type="match status" value="1"/>
</dbReference>
<dbReference type="AlphaFoldDB" id="A0A9D1ABB0"/>
<comment type="caution">
    <text evidence="10">The sequence shown here is derived from an EMBL/GenBank/DDBJ whole genome shotgun (WGS) entry which is preliminary data.</text>
</comment>
<dbReference type="EMBL" id="DVGK01000043">
    <property type="protein sequence ID" value="HIR12996.1"/>
    <property type="molecule type" value="Genomic_DNA"/>
</dbReference>
<organism evidence="10 11">
    <name type="scientific">Candidatus Choladousia intestinavium</name>
    <dbReference type="NCBI Taxonomy" id="2840727"/>
    <lineage>
        <taxon>Bacteria</taxon>
        <taxon>Bacillati</taxon>
        <taxon>Bacillota</taxon>
        <taxon>Clostridia</taxon>
        <taxon>Lachnospirales</taxon>
        <taxon>Lachnospiraceae</taxon>
        <taxon>Lachnospiraceae incertae sedis</taxon>
        <taxon>Candidatus Choladousia</taxon>
    </lineage>
</organism>
<gene>
    <name evidence="10" type="ORF">IAB31_03620</name>
</gene>
<keyword evidence="4 7" id="KW-1133">Transmembrane helix</keyword>
<accession>A0A9D1ABB0</accession>